<dbReference type="OrthoDB" id="45365at2759"/>
<dbReference type="PANTHER" id="PTHR45632">
    <property type="entry name" value="LD33804P"/>
    <property type="match status" value="1"/>
</dbReference>
<dbReference type="PIRSF" id="PIRSF037037">
    <property type="entry name" value="Kelch-like_protein_gigaxonin"/>
    <property type="match status" value="1"/>
</dbReference>
<dbReference type="SMART" id="SM00875">
    <property type="entry name" value="BACK"/>
    <property type="match status" value="1"/>
</dbReference>
<keyword evidence="2" id="KW-0677">Repeat</keyword>
<dbReference type="InterPro" id="IPR017096">
    <property type="entry name" value="BTB-kelch_protein"/>
</dbReference>
<dbReference type="Pfam" id="PF07707">
    <property type="entry name" value="BACK"/>
    <property type="match status" value="1"/>
</dbReference>
<dbReference type="InterPro" id="IPR006652">
    <property type="entry name" value="Kelch_1"/>
</dbReference>
<dbReference type="InterPro" id="IPR015915">
    <property type="entry name" value="Kelch-typ_b-propeller"/>
</dbReference>
<evidence type="ECO:0000313" key="5">
    <source>
        <dbReference type="RefSeq" id="XP_031558705.1"/>
    </source>
</evidence>
<organism evidence="4 5">
    <name type="scientific">Actinia tenebrosa</name>
    <name type="common">Australian red waratah sea anemone</name>
    <dbReference type="NCBI Taxonomy" id="6105"/>
    <lineage>
        <taxon>Eukaryota</taxon>
        <taxon>Metazoa</taxon>
        <taxon>Cnidaria</taxon>
        <taxon>Anthozoa</taxon>
        <taxon>Hexacorallia</taxon>
        <taxon>Actiniaria</taxon>
        <taxon>Actiniidae</taxon>
        <taxon>Actinia</taxon>
    </lineage>
</organism>
<dbReference type="KEGG" id="aten:116295110"/>
<protein>
    <submittedName>
        <fullName evidence="5">Kelch-like protein diablo</fullName>
    </submittedName>
</protein>
<proteinExistence type="predicted"/>
<dbReference type="FunFam" id="1.25.40.420:FF:000001">
    <property type="entry name" value="Kelch-like family member 12"/>
    <property type="match status" value="1"/>
</dbReference>
<dbReference type="PROSITE" id="PS50097">
    <property type="entry name" value="BTB"/>
    <property type="match status" value="1"/>
</dbReference>
<accession>A0A6P8I1F4</accession>
<dbReference type="Gene3D" id="3.30.710.10">
    <property type="entry name" value="Potassium Channel Kv1.1, Chain A"/>
    <property type="match status" value="1"/>
</dbReference>
<dbReference type="Pfam" id="PF01344">
    <property type="entry name" value="Kelch_1"/>
    <property type="match status" value="1"/>
</dbReference>
<evidence type="ECO:0000259" key="3">
    <source>
        <dbReference type="PROSITE" id="PS50097"/>
    </source>
</evidence>
<dbReference type="Gene3D" id="2.120.10.80">
    <property type="entry name" value="Kelch-type beta propeller"/>
    <property type="match status" value="1"/>
</dbReference>
<dbReference type="SMART" id="SM00225">
    <property type="entry name" value="BTB"/>
    <property type="match status" value="1"/>
</dbReference>
<name>A0A6P8I1F4_ACTTE</name>
<evidence type="ECO:0000256" key="1">
    <source>
        <dbReference type="ARBA" id="ARBA00022441"/>
    </source>
</evidence>
<dbReference type="SUPFAM" id="SSF54695">
    <property type="entry name" value="POZ domain"/>
    <property type="match status" value="1"/>
</dbReference>
<keyword evidence="1" id="KW-0880">Kelch repeat</keyword>
<dbReference type="RefSeq" id="XP_031558705.1">
    <property type="nucleotide sequence ID" value="XM_031702845.1"/>
</dbReference>
<dbReference type="SUPFAM" id="SSF117281">
    <property type="entry name" value="Kelch motif"/>
    <property type="match status" value="1"/>
</dbReference>
<dbReference type="PANTHER" id="PTHR45632:SF3">
    <property type="entry name" value="KELCH-LIKE PROTEIN 32"/>
    <property type="match status" value="1"/>
</dbReference>
<evidence type="ECO:0000313" key="4">
    <source>
        <dbReference type="Proteomes" id="UP000515163"/>
    </source>
</evidence>
<dbReference type="AlphaFoldDB" id="A0A6P8I1F4"/>
<gene>
    <name evidence="5" type="primary">LOC116295110</name>
</gene>
<sequence length="588" mass="67194">MAGNIVEGFHDYSSNLGRELNKLRQEKRLCDVTLIVEGKQFLAHQVVLVASSRYFYGVFTSDMVEKRTQRVNLSELNASAMEPLLSYLYTGEVAIDQSNAEDLVISANYLLLPRLKTLACKFLEQHMIASNSIYYYQLAEQFDCKELKNHASQMIRANFGTIGQSKDFMKMSLEHVEELLAGDDIVIRAEEEIFEAILEWISNEPKERERYFPQLFRHVRVTCVSRDYLFCSLANNVLVKTNPDCLARIIEATKMLLIGEGLAAEKPRKCLETHVDAIITCGGLSPDCLVRDTTYCYLPSEQIWHELAPMNVKRCRHGLAYCRGFLYAIGGKDESFHNTVERYDPSTNTWTYVAPMKRCVKLIGTATLNGILYVVGGIEFTVEDNRRRCNTVQKYDPVTNTWTHLAPLSSRRSSVCCVSDEHYVYAIGGLGDDGFLNALERYNPHLNTWSSLEPMSEKRGCACAIYLNGKIYIFGGTVDAFSRQAKRSCEIYDIWNNQWYPLPPMRIPRFHAGAVLMRGYVYVMGGIGTDNQNSELNKVVECYSIEKNKWMNEHSIPYEETYLRSCCVRLYKGFLQTRNKLVTRVSNS</sequence>
<dbReference type="GeneID" id="116295110"/>
<feature type="domain" description="BTB" evidence="3">
    <location>
        <begin position="30"/>
        <end position="97"/>
    </location>
</feature>
<evidence type="ECO:0000256" key="2">
    <source>
        <dbReference type="ARBA" id="ARBA00022737"/>
    </source>
</evidence>
<dbReference type="Proteomes" id="UP000515163">
    <property type="component" value="Unplaced"/>
</dbReference>
<reference evidence="5" key="1">
    <citation type="submission" date="2025-08" db="UniProtKB">
        <authorList>
            <consortium name="RefSeq"/>
        </authorList>
    </citation>
    <scope>IDENTIFICATION</scope>
    <source>
        <tissue evidence="5">Tentacle</tissue>
    </source>
</reference>
<dbReference type="Gene3D" id="1.25.40.420">
    <property type="match status" value="1"/>
</dbReference>
<dbReference type="SMART" id="SM00612">
    <property type="entry name" value="Kelch"/>
    <property type="match status" value="6"/>
</dbReference>
<dbReference type="InterPro" id="IPR000210">
    <property type="entry name" value="BTB/POZ_dom"/>
</dbReference>
<dbReference type="InterPro" id="IPR011333">
    <property type="entry name" value="SKP1/BTB/POZ_sf"/>
</dbReference>
<dbReference type="Pfam" id="PF00651">
    <property type="entry name" value="BTB"/>
    <property type="match status" value="1"/>
</dbReference>
<keyword evidence="4" id="KW-1185">Reference proteome</keyword>
<dbReference type="Pfam" id="PF24681">
    <property type="entry name" value="Kelch_KLHDC2_KLHL20_DRC7"/>
    <property type="match status" value="1"/>
</dbReference>
<dbReference type="InterPro" id="IPR011705">
    <property type="entry name" value="BACK"/>
</dbReference>
<dbReference type="InParanoid" id="A0A6P8I1F4"/>